<gene>
    <name evidence="1" type="ORF">CPT_Saba_001</name>
</gene>
<evidence type="ECO:0000313" key="1">
    <source>
        <dbReference type="EMBL" id="QEG09374.1"/>
    </source>
</evidence>
<reference evidence="2" key="1">
    <citation type="submission" date="2019-06" db="EMBL/GenBank/DDBJ databases">
        <title>The Complete Genome of Proteus mirabilis Siphophage Saba.</title>
        <authorList>
            <person name="Nyugen J."/>
            <person name="Harb L."/>
            <person name="Moreland R."/>
            <person name="Liu M."/>
            <person name="Ramsey J."/>
        </authorList>
    </citation>
    <scope>NUCLEOTIDE SEQUENCE [LARGE SCALE GENOMIC DNA]</scope>
</reference>
<dbReference type="EMBL" id="MN062188">
    <property type="protein sequence ID" value="QEG09374.1"/>
    <property type="molecule type" value="Genomic_DNA"/>
</dbReference>
<organism evidence="1 2">
    <name type="scientific">Proteus phage Saba</name>
    <dbReference type="NCBI Taxonomy" id="2596672"/>
    <lineage>
        <taxon>Viruses</taxon>
        <taxon>Duplodnaviria</taxon>
        <taxon>Heunggongvirae</taxon>
        <taxon>Uroviricota</taxon>
        <taxon>Caudoviricetes</taxon>
        <taxon>Casjensviridae</taxon>
        <taxon>Cenphatecvirus</taxon>
        <taxon>Cenphatecvirus saba</taxon>
    </lineage>
</organism>
<proteinExistence type="predicted"/>
<evidence type="ECO:0000313" key="2">
    <source>
        <dbReference type="Proteomes" id="UP000322840"/>
    </source>
</evidence>
<name>A0A5B9N5W3_9CAUD</name>
<protein>
    <submittedName>
        <fullName evidence="1">Uncharacterized protein</fullName>
    </submittedName>
</protein>
<sequence>MAFEEGLSELPIYNVVAVKRDTINHPSGSYVAVVNYQLLAASRDKPLCDHIADNLNDEMLDGDRLEGYDNVDVFTNEEFAEIKQEAADERKYKY</sequence>
<keyword evidence="2" id="KW-1185">Reference proteome</keyword>
<accession>A0A5B9N5W3</accession>
<dbReference type="Proteomes" id="UP000322840">
    <property type="component" value="Segment"/>
</dbReference>